<dbReference type="GO" id="GO:0016877">
    <property type="term" value="F:ligase activity, forming carbon-sulfur bonds"/>
    <property type="evidence" value="ECO:0007669"/>
    <property type="project" value="UniProtKB-ARBA"/>
</dbReference>
<keyword evidence="2" id="KW-0436">Ligase</keyword>
<protein>
    <submittedName>
        <fullName evidence="5">Fatty-acyl-CoA synthase</fullName>
    </submittedName>
</protein>
<dbReference type="EMBL" id="BMSL01000017">
    <property type="protein sequence ID" value="GGS53417.1"/>
    <property type="molecule type" value="Genomic_DNA"/>
</dbReference>
<feature type="domain" description="AMP-dependent synthetase/ligase" evidence="3">
    <location>
        <begin position="17"/>
        <end position="398"/>
    </location>
</feature>
<reference evidence="5" key="1">
    <citation type="journal article" date="2014" name="Int. J. Syst. Evol. Microbiol.">
        <title>Complete genome sequence of Corynebacterium casei LMG S-19264T (=DSM 44701T), isolated from a smear-ripened cheese.</title>
        <authorList>
            <consortium name="US DOE Joint Genome Institute (JGI-PGF)"/>
            <person name="Walter F."/>
            <person name="Albersmeier A."/>
            <person name="Kalinowski J."/>
            <person name="Ruckert C."/>
        </authorList>
    </citation>
    <scope>NUCLEOTIDE SEQUENCE</scope>
    <source>
        <strain evidence="5">JCM 4234</strain>
    </source>
</reference>
<dbReference type="Pfam" id="PF00501">
    <property type="entry name" value="AMP-binding"/>
    <property type="match status" value="1"/>
</dbReference>
<feature type="domain" description="AMP-binding enzyme C-terminal" evidence="4">
    <location>
        <begin position="450"/>
        <end position="524"/>
    </location>
</feature>
<name>A0A918LJ00_STRGD</name>
<accession>A0A918LJ00</accession>
<comment type="similarity">
    <text evidence="1">Belongs to the ATP-dependent AMP-binding enzyme family.</text>
</comment>
<dbReference type="InterPro" id="IPR020845">
    <property type="entry name" value="AMP-binding_CS"/>
</dbReference>
<comment type="caution">
    <text evidence="5">The sequence shown here is derived from an EMBL/GenBank/DDBJ whole genome shotgun (WGS) entry which is preliminary data.</text>
</comment>
<keyword evidence="6" id="KW-1185">Reference proteome</keyword>
<sequence>MRSTMHTTHLRIRRILEHGARVHANSRIVTAGPGGARHEEVSYAETARNAARLANALRALGVGEGDPVATFMWNNQQHVEAYFAVPAMGAVVHPLNIRLPAEQLIHIACHAGDAYVIVDHSLVPSFLPLLPHLEAVRHVIVNGPADLAALREAAAGAEVHDYQALLDGAADTYDWPDLDERSAAAMCYTSGTTGRPKGVVYSHRSVYLHSVEACLPDAFALSREDMALAVVPQFHVLAWSLPYAAFLTGASLALPDRFLAAAPLAAFIAEARPTKGAGVPTIWGALLRHAEENPETDLSSLREIVAGGAAVPASMVRAYAHRHGIALLQAWGMTETSPLGSFYRPGGPHSRAGTPVTQGRFTPSVEARLVGADGQELPWDGQAVGELQVRGPWVTASYHGDDETHGGAFDDGWLRTGDVGRILDDGQLDLTDRLKDVIKSGGEWISSLALENHLAEHPAVVEACVVGVPDDTWGERPLACVVLGAEPVDAALLKTFLTERLEQRWQVPEYWSFLSSIPRNSTGKHDKQEIRERHRNAALTVITV</sequence>
<dbReference type="InterPro" id="IPR050237">
    <property type="entry name" value="ATP-dep_AMP-bd_enzyme"/>
</dbReference>
<dbReference type="AlphaFoldDB" id="A0A918LJ00"/>
<evidence type="ECO:0000256" key="2">
    <source>
        <dbReference type="ARBA" id="ARBA00022598"/>
    </source>
</evidence>
<dbReference type="Pfam" id="PF13193">
    <property type="entry name" value="AMP-binding_C"/>
    <property type="match status" value="1"/>
</dbReference>
<evidence type="ECO:0000259" key="4">
    <source>
        <dbReference type="Pfam" id="PF13193"/>
    </source>
</evidence>
<evidence type="ECO:0000256" key="1">
    <source>
        <dbReference type="ARBA" id="ARBA00006432"/>
    </source>
</evidence>
<dbReference type="Gene3D" id="3.30.300.30">
    <property type="match status" value="1"/>
</dbReference>
<evidence type="ECO:0000259" key="3">
    <source>
        <dbReference type="Pfam" id="PF00501"/>
    </source>
</evidence>
<proteinExistence type="inferred from homology"/>
<dbReference type="PANTHER" id="PTHR43767:SF11">
    <property type="entry name" value="MEDIUM-CHAIN-FATTY-ACID--COA LIGASE"/>
    <property type="match status" value="1"/>
</dbReference>
<dbReference type="PROSITE" id="PS00455">
    <property type="entry name" value="AMP_BINDING"/>
    <property type="match status" value="1"/>
</dbReference>
<dbReference type="NCBIfam" id="NF004837">
    <property type="entry name" value="PRK06187.1"/>
    <property type="match status" value="1"/>
</dbReference>
<gene>
    <name evidence="5" type="ORF">GCM10010238_48570</name>
</gene>
<dbReference type="InterPro" id="IPR025110">
    <property type="entry name" value="AMP-bd_C"/>
</dbReference>
<dbReference type="PANTHER" id="PTHR43767">
    <property type="entry name" value="LONG-CHAIN-FATTY-ACID--COA LIGASE"/>
    <property type="match status" value="1"/>
</dbReference>
<organism evidence="5 6">
    <name type="scientific">Streptomyces griseoviridis</name>
    <dbReference type="NCBI Taxonomy" id="45398"/>
    <lineage>
        <taxon>Bacteria</taxon>
        <taxon>Bacillati</taxon>
        <taxon>Actinomycetota</taxon>
        <taxon>Actinomycetes</taxon>
        <taxon>Kitasatosporales</taxon>
        <taxon>Streptomycetaceae</taxon>
        <taxon>Streptomyces</taxon>
    </lineage>
</organism>
<dbReference type="Gene3D" id="3.40.50.12780">
    <property type="entry name" value="N-terminal domain of ligase-like"/>
    <property type="match status" value="1"/>
</dbReference>
<evidence type="ECO:0000313" key="6">
    <source>
        <dbReference type="Proteomes" id="UP000653493"/>
    </source>
</evidence>
<dbReference type="SUPFAM" id="SSF56801">
    <property type="entry name" value="Acetyl-CoA synthetase-like"/>
    <property type="match status" value="1"/>
</dbReference>
<reference evidence="5" key="2">
    <citation type="submission" date="2020-09" db="EMBL/GenBank/DDBJ databases">
        <authorList>
            <person name="Sun Q."/>
            <person name="Ohkuma M."/>
        </authorList>
    </citation>
    <scope>NUCLEOTIDE SEQUENCE</scope>
    <source>
        <strain evidence="5">JCM 4234</strain>
    </source>
</reference>
<evidence type="ECO:0000313" key="5">
    <source>
        <dbReference type="EMBL" id="GGS53417.1"/>
    </source>
</evidence>
<dbReference type="InterPro" id="IPR042099">
    <property type="entry name" value="ANL_N_sf"/>
</dbReference>
<dbReference type="InterPro" id="IPR000873">
    <property type="entry name" value="AMP-dep_synth/lig_dom"/>
</dbReference>
<dbReference type="Proteomes" id="UP000653493">
    <property type="component" value="Unassembled WGS sequence"/>
</dbReference>
<dbReference type="InterPro" id="IPR045851">
    <property type="entry name" value="AMP-bd_C_sf"/>
</dbReference>
<dbReference type="FunFam" id="3.30.300.30:FF:000008">
    <property type="entry name" value="2,3-dihydroxybenzoate-AMP ligase"/>
    <property type="match status" value="1"/>
</dbReference>